<evidence type="ECO:0000259" key="3">
    <source>
        <dbReference type="PROSITE" id="PS51186"/>
    </source>
</evidence>
<evidence type="ECO:0000313" key="5">
    <source>
        <dbReference type="Proteomes" id="UP000448235"/>
    </source>
</evidence>
<organism evidence="4 5">
    <name type="scientific">Halomonas icarae</name>
    <dbReference type="NCBI Taxonomy" id="2691040"/>
    <lineage>
        <taxon>Bacteria</taxon>
        <taxon>Pseudomonadati</taxon>
        <taxon>Pseudomonadota</taxon>
        <taxon>Gammaproteobacteria</taxon>
        <taxon>Oceanospirillales</taxon>
        <taxon>Halomonadaceae</taxon>
        <taxon>Halomonas</taxon>
    </lineage>
</organism>
<accession>A0A7X4W0T5</accession>
<name>A0A7X4W0T5_9GAMM</name>
<dbReference type="Proteomes" id="UP000448235">
    <property type="component" value="Unassembled WGS sequence"/>
</dbReference>
<evidence type="ECO:0000313" key="4">
    <source>
        <dbReference type="EMBL" id="NAW13879.1"/>
    </source>
</evidence>
<proteinExistence type="predicted"/>
<dbReference type="InterPro" id="IPR050680">
    <property type="entry name" value="YpeA/RimI_acetyltransf"/>
</dbReference>
<dbReference type="CDD" id="cd04301">
    <property type="entry name" value="NAT_SF"/>
    <property type="match status" value="1"/>
</dbReference>
<dbReference type="PANTHER" id="PTHR43420">
    <property type="entry name" value="ACETYLTRANSFERASE"/>
    <property type="match status" value="1"/>
</dbReference>
<dbReference type="InterPro" id="IPR000182">
    <property type="entry name" value="GNAT_dom"/>
</dbReference>
<gene>
    <name evidence="4" type="ORF">GRB80_13610</name>
</gene>
<comment type="caution">
    <text evidence="4">The sequence shown here is derived from an EMBL/GenBank/DDBJ whole genome shotgun (WGS) entry which is preliminary data.</text>
</comment>
<evidence type="ECO:0000256" key="2">
    <source>
        <dbReference type="ARBA" id="ARBA00023315"/>
    </source>
</evidence>
<keyword evidence="2" id="KW-0012">Acyltransferase</keyword>
<keyword evidence="1 4" id="KW-0808">Transferase</keyword>
<feature type="domain" description="N-acetyltransferase" evidence="3">
    <location>
        <begin position="38"/>
        <end position="188"/>
    </location>
</feature>
<dbReference type="Pfam" id="PF00583">
    <property type="entry name" value="Acetyltransf_1"/>
    <property type="match status" value="1"/>
</dbReference>
<dbReference type="GO" id="GO:0016747">
    <property type="term" value="F:acyltransferase activity, transferring groups other than amino-acyl groups"/>
    <property type="evidence" value="ECO:0007669"/>
    <property type="project" value="InterPro"/>
</dbReference>
<evidence type="ECO:0000256" key="1">
    <source>
        <dbReference type="ARBA" id="ARBA00022679"/>
    </source>
</evidence>
<dbReference type="EMBL" id="WUTS01000001">
    <property type="protein sequence ID" value="NAW13879.1"/>
    <property type="molecule type" value="Genomic_DNA"/>
</dbReference>
<dbReference type="AlphaFoldDB" id="A0A7X4W0T5"/>
<keyword evidence="5" id="KW-1185">Reference proteome</keyword>
<protein>
    <submittedName>
        <fullName evidence="4">GNAT family N-acetyltransferase</fullName>
    </submittedName>
</protein>
<dbReference type="InterPro" id="IPR016181">
    <property type="entry name" value="Acyl_CoA_acyltransferase"/>
</dbReference>
<dbReference type="PROSITE" id="PS51186">
    <property type="entry name" value="GNAT"/>
    <property type="match status" value="1"/>
</dbReference>
<dbReference type="SUPFAM" id="SSF55729">
    <property type="entry name" value="Acyl-CoA N-acyltransferases (Nat)"/>
    <property type="match status" value="1"/>
</dbReference>
<dbReference type="PANTHER" id="PTHR43420:SF44">
    <property type="entry name" value="ACETYLTRANSFERASE YPEA"/>
    <property type="match status" value="1"/>
</dbReference>
<reference evidence="4 5" key="1">
    <citation type="submission" date="2019-12" db="EMBL/GenBank/DDBJ databases">
        <title>Draft genome sequencing of Halomonas icarensis D1-1.</title>
        <authorList>
            <person name="Pandiyan K."/>
            <person name="Kushwaha P."/>
            <person name="Gowdham M."/>
            <person name="Chakdar H."/>
            <person name="Singh A."/>
            <person name="Kumar M."/>
            <person name="Saxena A.K."/>
        </authorList>
    </citation>
    <scope>NUCLEOTIDE SEQUENCE [LARGE SCALE GENOMIC DNA]</scope>
    <source>
        <strain evidence="4 5">D1-1</strain>
    </source>
</reference>
<dbReference type="Gene3D" id="3.40.630.30">
    <property type="match status" value="1"/>
</dbReference>
<sequence>MAPRPSAHCCPGCWPWARHGARHRVEHRVSSEVSGDRPVLTSLDEAALESLTALEAAHGWATAGSTSQLAATLRSSTMWVVGQVVDDVVVGYAALERQPFEAELQAILVDARWRGRGVARRLLSEVVEQARVWRSERLLLEVRAGNVSAIALYRAAGFAEDGVRRGYYPPRQAGAVREDALLMSLALA</sequence>